<dbReference type="GeneTree" id="ENSGT01030000234583"/>
<dbReference type="InterPro" id="IPR051051">
    <property type="entry name" value="E3_ubiq-ligase_TRIM/RNF"/>
</dbReference>
<reference evidence="10" key="1">
    <citation type="submission" date="2025-08" db="UniProtKB">
        <authorList>
            <consortium name="Ensembl"/>
        </authorList>
    </citation>
    <scope>IDENTIFICATION</scope>
</reference>
<dbReference type="InterPro" id="IPR003877">
    <property type="entry name" value="SPRY_dom"/>
</dbReference>
<evidence type="ECO:0000259" key="8">
    <source>
        <dbReference type="PROSITE" id="PS50119"/>
    </source>
</evidence>
<dbReference type="Pfam" id="PF13765">
    <property type="entry name" value="PRY"/>
    <property type="match status" value="1"/>
</dbReference>
<dbReference type="OMA" id="IFGHEET"/>
<feature type="domain" description="B box-type" evidence="8">
    <location>
        <begin position="125"/>
        <end position="164"/>
    </location>
</feature>
<dbReference type="PROSITE" id="PS50119">
    <property type="entry name" value="ZF_BBOX"/>
    <property type="match status" value="1"/>
</dbReference>
<dbReference type="SUPFAM" id="SSF57845">
    <property type="entry name" value="B-box zinc-binding domain"/>
    <property type="match status" value="1"/>
</dbReference>
<keyword evidence="2" id="KW-0479">Metal-binding</keyword>
<evidence type="ECO:0000256" key="6">
    <source>
        <dbReference type="PROSITE-ProRule" id="PRU00024"/>
    </source>
</evidence>
<dbReference type="Pfam" id="PF15227">
    <property type="entry name" value="zf-C3HC4_4"/>
    <property type="match status" value="1"/>
</dbReference>
<dbReference type="PROSITE" id="PS00518">
    <property type="entry name" value="ZF_RING_1"/>
    <property type="match status" value="1"/>
</dbReference>
<dbReference type="PANTHER" id="PTHR25465:SF31">
    <property type="entry name" value="RING-TYPE DOMAIN-CONTAINING PROTEIN"/>
    <property type="match status" value="1"/>
</dbReference>
<evidence type="ECO:0000256" key="5">
    <source>
        <dbReference type="ARBA" id="ARBA00022859"/>
    </source>
</evidence>
<dbReference type="SMART" id="SM00449">
    <property type="entry name" value="SPRY"/>
    <property type="match status" value="1"/>
</dbReference>
<dbReference type="GO" id="GO:0005737">
    <property type="term" value="C:cytoplasm"/>
    <property type="evidence" value="ECO:0007669"/>
    <property type="project" value="UniProtKB-ARBA"/>
</dbReference>
<accession>A0A8C4WXF7</accession>
<evidence type="ECO:0000256" key="1">
    <source>
        <dbReference type="ARBA" id="ARBA00022588"/>
    </source>
</evidence>
<dbReference type="PANTHER" id="PTHR25465">
    <property type="entry name" value="B-BOX DOMAIN CONTAINING"/>
    <property type="match status" value="1"/>
</dbReference>
<dbReference type="InterPro" id="IPR013320">
    <property type="entry name" value="ConA-like_dom_sf"/>
</dbReference>
<keyword evidence="11" id="KW-1185">Reference proteome</keyword>
<feature type="domain" description="B30.2/SPRY" evidence="9">
    <location>
        <begin position="178"/>
        <end position="375"/>
    </location>
</feature>
<dbReference type="InterPro" id="IPR000315">
    <property type="entry name" value="Znf_B-box"/>
</dbReference>
<dbReference type="Pfam" id="PF00643">
    <property type="entry name" value="zf-B_box"/>
    <property type="match status" value="1"/>
</dbReference>
<dbReference type="GO" id="GO:0045087">
    <property type="term" value="P:innate immune response"/>
    <property type="evidence" value="ECO:0007669"/>
    <property type="project" value="UniProtKB-KW"/>
</dbReference>
<dbReference type="InterPro" id="IPR001841">
    <property type="entry name" value="Znf_RING"/>
</dbReference>
<evidence type="ECO:0000256" key="2">
    <source>
        <dbReference type="ARBA" id="ARBA00022723"/>
    </source>
</evidence>
<dbReference type="Pfam" id="PF00622">
    <property type="entry name" value="SPRY"/>
    <property type="match status" value="1"/>
</dbReference>
<evidence type="ECO:0000259" key="7">
    <source>
        <dbReference type="PROSITE" id="PS50089"/>
    </source>
</evidence>
<dbReference type="InterPro" id="IPR003879">
    <property type="entry name" value="Butyrophylin_SPRY"/>
</dbReference>
<dbReference type="SMART" id="SM00336">
    <property type="entry name" value="BBOX"/>
    <property type="match status" value="1"/>
</dbReference>
<organism evidence="10 11">
    <name type="scientific">Eptatretus burgeri</name>
    <name type="common">Inshore hagfish</name>
    <dbReference type="NCBI Taxonomy" id="7764"/>
    <lineage>
        <taxon>Eukaryota</taxon>
        <taxon>Metazoa</taxon>
        <taxon>Chordata</taxon>
        <taxon>Craniata</taxon>
        <taxon>Vertebrata</taxon>
        <taxon>Cyclostomata</taxon>
        <taxon>Myxini</taxon>
        <taxon>Myxiniformes</taxon>
        <taxon>Myxinidae</taxon>
        <taxon>Eptatretinae</taxon>
        <taxon>Eptatretus</taxon>
    </lineage>
</organism>
<dbReference type="Gene3D" id="2.60.120.920">
    <property type="match status" value="1"/>
</dbReference>
<dbReference type="Gene3D" id="3.30.160.60">
    <property type="entry name" value="Classic Zinc Finger"/>
    <property type="match status" value="1"/>
</dbReference>
<dbReference type="PROSITE" id="PS50188">
    <property type="entry name" value="B302_SPRY"/>
    <property type="match status" value="1"/>
</dbReference>
<keyword evidence="3 6" id="KW-0863">Zinc-finger</keyword>
<evidence type="ECO:0000259" key="9">
    <source>
        <dbReference type="PROSITE" id="PS50188"/>
    </source>
</evidence>
<proteinExistence type="predicted"/>
<keyword evidence="4" id="KW-0862">Zinc</keyword>
<dbReference type="InterPro" id="IPR006574">
    <property type="entry name" value="PRY"/>
</dbReference>
<dbReference type="SMART" id="SM00184">
    <property type="entry name" value="RING"/>
    <property type="match status" value="1"/>
</dbReference>
<dbReference type="SUPFAM" id="SSF49899">
    <property type="entry name" value="Concanavalin A-like lectins/glucanases"/>
    <property type="match status" value="1"/>
</dbReference>
<sequence length="382" mass="43024">MASSSYINDRRYELTCAVCLQLFEEPITLPCGHSFCLNCLENYWDREEPTVCFCPNCREVFPQKPKLKKSVTLASLVEQMNVSGQVEANDEAAMRCITCDMLCCGGHGKTNKHKGHKLVELEIIMEDLRCTEQANSIDFYCKDDETLVCLMCKGEHQDHEVVPVEVALAEFKVLESQPLSTAEPRYVIPSELFTLCRYFCRPRSITLSEWSALRRPARQLTMATLSGTRQLSHEHPDRFDVYPQVLSSESFSSGRHYWEVDVSLSRTWVIGICLNSMGRKGRASGLGMNPKSWCLRKRDNKYTTWHNKQGTLLSVLGNPERIGFLLDCEEGELTCFGDSRVLHVFRGNFMDSVKPIQMFTLKIHPFVLSPPRGGGGGGGGGG</sequence>
<reference evidence="10" key="2">
    <citation type="submission" date="2025-09" db="UniProtKB">
        <authorList>
            <consortium name="Ensembl"/>
        </authorList>
    </citation>
    <scope>IDENTIFICATION</scope>
</reference>
<keyword evidence="5" id="KW-0391">Immunity</keyword>
<dbReference type="InterPro" id="IPR043136">
    <property type="entry name" value="B30.2/SPRY_sf"/>
</dbReference>
<dbReference type="InterPro" id="IPR013083">
    <property type="entry name" value="Znf_RING/FYVE/PHD"/>
</dbReference>
<protein>
    <submittedName>
        <fullName evidence="10">Uncharacterized protein</fullName>
    </submittedName>
</protein>
<keyword evidence="1" id="KW-0399">Innate immunity</keyword>
<evidence type="ECO:0000256" key="4">
    <source>
        <dbReference type="ARBA" id="ARBA00022833"/>
    </source>
</evidence>
<dbReference type="SUPFAM" id="SSF57850">
    <property type="entry name" value="RING/U-box"/>
    <property type="match status" value="1"/>
</dbReference>
<dbReference type="Gene3D" id="3.30.40.10">
    <property type="entry name" value="Zinc/RING finger domain, C3HC4 (zinc finger)"/>
    <property type="match status" value="1"/>
</dbReference>
<dbReference type="InterPro" id="IPR017907">
    <property type="entry name" value="Znf_RING_CS"/>
</dbReference>
<dbReference type="InterPro" id="IPR001870">
    <property type="entry name" value="B30.2/SPRY"/>
</dbReference>
<dbReference type="PRINTS" id="PR01407">
    <property type="entry name" value="BUTYPHLNCDUF"/>
</dbReference>
<feature type="domain" description="RING-type" evidence="7">
    <location>
        <begin position="16"/>
        <end position="58"/>
    </location>
</feature>
<dbReference type="PROSITE" id="PS50089">
    <property type="entry name" value="ZF_RING_2"/>
    <property type="match status" value="1"/>
</dbReference>
<dbReference type="Ensembl" id="ENSEBUT00000017981.1">
    <property type="protein sequence ID" value="ENSEBUP00000017406.1"/>
    <property type="gene ID" value="ENSEBUG00000010870.1"/>
</dbReference>
<evidence type="ECO:0000256" key="3">
    <source>
        <dbReference type="ARBA" id="ARBA00022771"/>
    </source>
</evidence>
<evidence type="ECO:0000313" key="10">
    <source>
        <dbReference type="Ensembl" id="ENSEBUP00000017406.1"/>
    </source>
</evidence>
<name>A0A8C4WXF7_EPTBU</name>
<evidence type="ECO:0000313" key="11">
    <source>
        <dbReference type="Proteomes" id="UP000694388"/>
    </source>
</evidence>
<dbReference type="GO" id="GO:0008270">
    <property type="term" value="F:zinc ion binding"/>
    <property type="evidence" value="ECO:0007669"/>
    <property type="project" value="UniProtKB-KW"/>
</dbReference>
<dbReference type="Proteomes" id="UP000694388">
    <property type="component" value="Unplaced"/>
</dbReference>
<dbReference type="AlphaFoldDB" id="A0A8C4WXF7"/>